<dbReference type="InterPro" id="IPR013783">
    <property type="entry name" value="Ig-like_fold"/>
</dbReference>
<comment type="similarity">
    <text evidence="1">Belongs to the intimin/invasin family.</text>
</comment>
<feature type="domain" description="Big-1" evidence="2">
    <location>
        <begin position="541"/>
        <end position="630"/>
    </location>
</feature>
<evidence type="ECO:0000259" key="2">
    <source>
        <dbReference type="PROSITE" id="PS51127"/>
    </source>
</evidence>
<dbReference type="Gene3D" id="2.60.40.10">
    <property type="entry name" value="Immunoglobulins"/>
    <property type="match status" value="1"/>
</dbReference>
<organism evidence="3 4">
    <name type="scientific">Candidatus Desantisbacteria bacterium CG_4_10_14_0_8_um_filter_48_22</name>
    <dbReference type="NCBI Taxonomy" id="1974543"/>
    <lineage>
        <taxon>Bacteria</taxon>
        <taxon>Candidatus Desantisiibacteriota</taxon>
    </lineage>
</organism>
<dbReference type="Proteomes" id="UP000229307">
    <property type="component" value="Unassembled WGS sequence"/>
</dbReference>
<protein>
    <recommendedName>
        <fullName evidence="2">Big-1 domain-containing protein</fullName>
    </recommendedName>
</protein>
<dbReference type="AlphaFoldDB" id="A0A2M7S5V9"/>
<gene>
    <name evidence="3" type="ORF">COY52_10670</name>
</gene>
<dbReference type="InterPro" id="IPR008964">
    <property type="entry name" value="Invasin/intimin_cell_adhesion"/>
</dbReference>
<dbReference type="SUPFAM" id="SSF50965">
    <property type="entry name" value="Galactose oxidase, central domain"/>
    <property type="match status" value="1"/>
</dbReference>
<feature type="non-terminal residue" evidence="3">
    <location>
        <position position="725"/>
    </location>
</feature>
<dbReference type="SUPFAM" id="SSF49373">
    <property type="entry name" value="Invasin/intimin cell-adhesion fragments"/>
    <property type="match status" value="1"/>
</dbReference>
<dbReference type="EMBL" id="PFMR01000292">
    <property type="protein sequence ID" value="PIZ14937.1"/>
    <property type="molecule type" value="Genomic_DNA"/>
</dbReference>
<evidence type="ECO:0000313" key="3">
    <source>
        <dbReference type="EMBL" id="PIZ14937.1"/>
    </source>
</evidence>
<evidence type="ECO:0000256" key="1">
    <source>
        <dbReference type="ARBA" id="ARBA00010116"/>
    </source>
</evidence>
<dbReference type="PANTHER" id="PTHR42754">
    <property type="entry name" value="ENDOGLUCANASE"/>
    <property type="match status" value="1"/>
</dbReference>
<dbReference type="SMART" id="SM00634">
    <property type="entry name" value="BID_1"/>
    <property type="match status" value="1"/>
</dbReference>
<sequence length="725" mass="77138">MSYIATADYLILKYTSSGDTIWQKTYDSGNEDYGFGIAVDSSGSVCVNGYSTPDFAAYDILTVKFDPNGDMLWARTFDGGPSDFGYKTAVDPAGCFYVSGYSFNGTDNDAVAIKYDSSGNSLWVKIYSTGGGDYGYGIDADPEGNAYLTGQVNDADFFLIKLNTSGDSVWQAVYDAGSTDKGFDAVVEGSPAGAGNVYMFGYASNGLSYDFFTIKYDQHPVAALKITSLPFSITQNSTSTAITVQAVDDTGALDASFSGTAALVTSSPGGRFSATFAPWSDTTEITLSSGAAVFYYVDSETGNPVITAYRESLIAGSQAETIISPTGSLVILSGQFSIRQKDISPAIEIEARDYTGAKDTSFNGTVCLFTSSQEGRFSASGINWADTTVITLSSGYGVFYYTDRETGNPAISVYREGMAEGSQVETITVRNVFIKIVSPPFTASLNNPSPGITVQAQDETGARDLTFDSTCALLTSSPAGRFSADKNAWADTTEVTFMSGAAVLYYKDGQAGNPVITVTRYTLHADTQTETVVLPSVNAFASYLRMSKVKIQADGVDAVTVLANIFDTFGNPVPGETVTLITSRGNSDSVGPSNPQVTDANGQSTFTVSSQYMGACTITAACAGLTVTENMLNNPSFEQSFSGETTASWWDFTGDNPGQHTGSWSWTENVADGARAMVHSCLSNNDNYLQAQWVKPYRPTYPVYTATPDVSYLVSQFARTELSSG</sequence>
<dbReference type="InterPro" id="IPR011043">
    <property type="entry name" value="Gal_Oxase/kelch_b-propeller"/>
</dbReference>
<dbReference type="InterPro" id="IPR010620">
    <property type="entry name" value="SBBP_repeat"/>
</dbReference>
<dbReference type="PANTHER" id="PTHR42754:SF1">
    <property type="entry name" value="LIPOPROTEIN"/>
    <property type="match status" value="1"/>
</dbReference>
<name>A0A2M7S5V9_9BACT</name>
<dbReference type="Pfam" id="PF06739">
    <property type="entry name" value="SBBP"/>
    <property type="match status" value="1"/>
</dbReference>
<dbReference type="InterPro" id="IPR003344">
    <property type="entry name" value="Big_1_dom"/>
</dbReference>
<evidence type="ECO:0000313" key="4">
    <source>
        <dbReference type="Proteomes" id="UP000229307"/>
    </source>
</evidence>
<accession>A0A2M7S5V9</accession>
<comment type="caution">
    <text evidence="3">The sequence shown here is derived from an EMBL/GenBank/DDBJ whole genome shotgun (WGS) entry which is preliminary data.</text>
</comment>
<proteinExistence type="inferred from homology"/>
<dbReference type="PROSITE" id="PS51127">
    <property type="entry name" value="BIG1"/>
    <property type="match status" value="1"/>
</dbReference>
<reference evidence="4" key="1">
    <citation type="submission" date="2017-09" db="EMBL/GenBank/DDBJ databases">
        <title>Depth-based differentiation of microbial function through sediment-hosted aquifers and enrichment of novel symbionts in the deep terrestrial subsurface.</title>
        <authorList>
            <person name="Probst A.J."/>
            <person name="Ladd B."/>
            <person name="Jarett J.K."/>
            <person name="Geller-Mcgrath D.E."/>
            <person name="Sieber C.M.K."/>
            <person name="Emerson J.B."/>
            <person name="Anantharaman K."/>
            <person name="Thomas B.C."/>
            <person name="Malmstrom R."/>
            <person name="Stieglmeier M."/>
            <person name="Klingl A."/>
            <person name="Woyke T."/>
            <person name="Ryan C.M."/>
            <person name="Banfield J.F."/>
        </authorList>
    </citation>
    <scope>NUCLEOTIDE SEQUENCE [LARGE SCALE GENOMIC DNA]</scope>
</reference>
<dbReference type="Pfam" id="PF02369">
    <property type="entry name" value="Big_1"/>
    <property type="match status" value="1"/>
</dbReference>